<organism evidence="1 2">
    <name type="scientific">Brevundimonas vesicularis</name>
    <name type="common">Pseudomonas vesicularis</name>
    <dbReference type="NCBI Taxonomy" id="41276"/>
    <lineage>
        <taxon>Bacteria</taxon>
        <taxon>Pseudomonadati</taxon>
        <taxon>Pseudomonadota</taxon>
        <taxon>Alphaproteobacteria</taxon>
        <taxon>Caulobacterales</taxon>
        <taxon>Caulobacteraceae</taxon>
        <taxon>Brevundimonas</taxon>
    </lineage>
</organism>
<dbReference type="Proteomes" id="UP000197050">
    <property type="component" value="Chromosome"/>
</dbReference>
<reference evidence="2" key="1">
    <citation type="submission" date="2017-06" db="EMBL/GenBank/DDBJ databases">
        <title>FDA dAtabase for Regulatory Grade micrObial Sequences (FDA-ARGOS): Supporting development and validation of Infectious Disease Dx tests.</title>
        <authorList>
            <person name="Minogue T."/>
            <person name="Wolcott M."/>
            <person name="Wasieloski L."/>
            <person name="Aguilar W."/>
            <person name="Moore D."/>
            <person name="Tallon L."/>
            <person name="Sadzewicz L."/>
            <person name="Sengamalay N."/>
            <person name="Ott S."/>
            <person name="Godinez A."/>
            <person name="Nagaraj S."/>
            <person name="Nadendla S."/>
            <person name="Geyer C."/>
            <person name="Sichtig H."/>
        </authorList>
    </citation>
    <scope>NUCLEOTIDE SEQUENCE [LARGE SCALE GENOMIC DNA]</scope>
    <source>
        <strain evidence="2">FDAARGOS_289</strain>
    </source>
</reference>
<dbReference type="KEGG" id="bvc:CEP68_02465"/>
<evidence type="ECO:0000313" key="2">
    <source>
        <dbReference type="Proteomes" id="UP000197050"/>
    </source>
</evidence>
<name>A0A1Z3U5A8_BREVE</name>
<sequence length="226" mass="24990">MSALTVTPPNTTTFQPSPELWRLLATGPKENLLEIAQVPALKAEATSCQRQLEILCEPSGAQVVIGALAPLVIVFGKGAEAESPAFWRVYTDALGDLPRIALDRAVSEYQRTGRFFPKPAEIRDLARPHVEVLRQAAYRAKQAADYQPEQRLSDADRLPAEKVQALMADFAKRMEGKDVLERTRKRKVRPAPCARVDETGMSAEARALLERQGTIKPKPLHQDQAA</sequence>
<dbReference type="AlphaFoldDB" id="A0A1Z3U5A8"/>
<gene>
    <name evidence="1" type="ORF">CEP68_02465</name>
</gene>
<dbReference type="EMBL" id="CP022048">
    <property type="protein sequence ID" value="ASE38458.1"/>
    <property type="molecule type" value="Genomic_DNA"/>
</dbReference>
<dbReference type="GeneID" id="34014519"/>
<proteinExistence type="predicted"/>
<protein>
    <submittedName>
        <fullName evidence="1">Uncharacterized protein</fullName>
    </submittedName>
</protein>
<dbReference type="RefSeq" id="WP_088582270.1">
    <property type="nucleotide sequence ID" value="NZ_CP022048.2"/>
</dbReference>
<accession>A0A1Z3U5A8</accession>
<evidence type="ECO:0000313" key="1">
    <source>
        <dbReference type="EMBL" id="ASE38458.1"/>
    </source>
</evidence>